<dbReference type="STRING" id="451379.A0A0N5AY00"/>
<reference evidence="6" key="1">
    <citation type="submission" date="2017-02" db="UniProtKB">
        <authorList>
            <consortium name="WormBaseParasite"/>
        </authorList>
    </citation>
    <scope>IDENTIFICATION</scope>
</reference>
<evidence type="ECO:0000256" key="3">
    <source>
        <dbReference type="ARBA" id="ARBA00023242"/>
    </source>
</evidence>
<dbReference type="InterPro" id="IPR008251">
    <property type="entry name" value="Chromo_shadow_dom"/>
</dbReference>
<dbReference type="Pfam" id="PF00385">
    <property type="entry name" value="Chromo"/>
    <property type="match status" value="1"/>
</dbReference>
<dbReference type="InterPro" id="IPR000953">
    <property type="entry name" value="Chromo/chromo_shadow_dom"/>
</dbReference>
<dbReference type="SUPFAM" id="SSF54160">
    <property type="entry name" value="Chromo domain-like"/>
    <property type="match status" value="2"/>
</dbReference>
<feature type="domain" description="Chromo" evidence="4">
    <location>
        <begin position="16"/>
        <end position="74"/>
    </location>
</feature>
<dbReference type="CDD" id="cd00034">
    <property type="entry name" value="CSD"/>
    <property type="match status" value="1"/>
</dbReference>
<name>A0A0N5AY00_9BILA</name>
<accession>A0A0N5AY00</accession>
<comment type="subcellular location">
    <subcellularLocation>
        <location evidence="1">Nucleus</location>
    </subcellularLocation>
</comment>
<protein>
    <submittedName>
        <fullName evidence="6">Chromo domain-containing protein</fullName>
    </submittedName>
</protein>
<dbReference type="Proteomes" id="UP000046393">
    <property type="component" value="Unplaced"/>
</dbReference>
<organism evidence="5 6">
    <name type="scientific">Syphacia muris</name>
    <dbReference type="NCBI Taxonomy" id="451379"/>
    <lineage>
        <taxon>Eukaryota</taxon>
        <taxon>Metazoa</taxon>
        <taxon>Ecdysozoa</taxon>
        <taxon>Nematoda</taxon>
        <taxon>Chromadorea</taxon>
        <taxon>Rhabditida</taxon>
        <taxon>Spirurina</taxon>
        <taxon>Oxyuridomorpha</taxon>
        <taxon>Oxyuroidea</taxon>
        <taxon>Oxyuridae</taxon>
        <taxon>Syphacia</taxon>
    </lineage>
</organism>
<evidence type="ECO:0000313" key="5">
    <source>
        <dbReference type="Proteomes" id="UP000046393"/>
    </source>
</evidence>
<dbReference type="GO" id="GO:0005634">
    <property type="term" value="C:nucleus"/>
    <property type="evidence" value="ECO:0007669"/>
    <property type="project" value="UniProtKB-SubCell"/>
</dbReference>
<sequence length="151" mass="17445">MSSKRSRQKKPADQEFVVEKIIDKRLKDGKVEYFLSWKGFPPSDNTWEPEENLDCPDLIRVYEIEEARRQQAAGKNREAQVDMANNGFDQGLEPEKIIGGTIFQGQIMLLVKWKGKETASLVPSKIANERCPQLVIKFYEERIHWNVSSCT</sequence>
<evidence type="ECO:0000256" key="1">
    <source>
        <dbReference type="ARBA" id="ARBA00004123"/>
    </source>
</evidence>
<dbReference type="Pfam" id="PF01393">
    <property type="entry name" value="Chromo_shadow"/>
    <property type="match status" value="1"/>
</dbReference>
<dbReference type="WBParaSite" id="SMUV_0000983501-mRNA-1">
    <property type="protein sequence ID" value="SMUV_0000983501-mRNA-1"/>
    <property type="gene ID" value="SMUV_0000983501"/>
</dbReference>
<evidence type="ECO:0000313" key="6">
    <source>
        <dbReference type="WBParaSite" id="SMUV_0000983501-mRNA-1"/>
    </source>
</evidence>
<evidence type="ECO:0000259" key="4">
    <source>
        <dbReference type="PROSITE" id="PS50013"/>
    </source>
</evidence>
<dbReference type="InterPro" id="IPR017984">
    <property type="entry name" value="Chromo_dom_subgr"/>
</dbReference>
<dbReference type="PROSITE" id="PS50013">
    <property type="entry name" value="CHROMO_2"/>
    <property type="match status" value="2"/>
</dbReference>
<dbReference type="SMART" id="SM00298">
    <property type="entry name" value="CHROMO"/>
    <property type="match status" value="2"/>
</dbReference>
<keyword evidence="3" id="KW-0539">Nucleus</keyword>
<dbReference type="FunFam" id="2.40.50.40:FF:000031">
    <property type="entry name" value="Heterochromatin protein 1"/>
    <property type="match status" value="1"/>
</dbReference>
<dbReference type="InterPro" id="IPR051219">
    <property type="entry name" value="Heterochromatin_chromo-domain"/>
</dbReference>
<dbReference type="PANTHER" id="PTHR22812">
    <property type="entry name" value="CHROMOBOX PROTEIN"/>
    <property type="match status" value="1"/>
</dbReference>
<dbReference type="InterPro" id="IPR023780">
    <property type="entry name" value="Chromo_domain"/>
</dbReference>
<keyword evidence="5" id="KW-1185">Reference proteome</keyword>
<keyword evidence="2" id="KW-0677">Repeat</keyword>
<evidence type="ECO:0000256" key="2">
    <source>
        <dbReference type="ARBA" id="ARBA00022737"/>
    </source>
</evidence>
<dbReference type="Gene3D" id="2.40.50.40">
    <property type="match status" value="2"/>
</dbReference>
<proteinExistence type="predicted"/>
<dbReference type="InterPro" id="IPR016197">
    <property type="entry name" value="Chromo-like_dom_sf"/>
</dbReference>
<feature type="domain" description="Chromo" evidence="4">
    <location>
        <begin position="92"/>
        <end position="150"/>
    </location>
</feature>
<dbReference type="PRINTS" id="PR00504">
    <property type="entry name" value="CHROMODOMAIN"/>
</dbReference>
<dbReference type="CDD" id="cd18631">
    <property type="entry name" value="CD_HP1_like"/>
    <property type="match status" value="1"/>
</dbReference>
<dbReference type="AlphaFoldDB" id="A0A0N5AY00"/>
<dbReference type="SMART" id="SM00300">
    <property type="entry name" value="ChSh"/>
    <property type="match status" value="1"/>
</dbReference>